<comment type="subcellular location">
    <subcellularLocation>
        <location evidence="1">Membrane</location>
        <topology evidence="1">Multi-pass membrane protein</topology>
    </subcellularLocation>
</comment>
<reference evidence="6 7" key="1">
    <citation type="submission" date="2016-07" db="EMBL/GenBank/DDBJ databases">
        <title>Draft genome of Scalindua rubra, obtained from a brine-seawater interface in the Red Sea, sheds light on salt adaptation in anammox bacteria.</title>
        <authorList>
            <person name="Speth D.R."/>
            <person name="Lagkouvardos I."/>
            <person name="Wang Y."/>
            <person name="Qian P.-Y."/>
            <person name="Dutilh B.E."/>
            <person name="Jetten M.S."/>
        </authorList>
    </citation>
    <scope>NUCLEOTIDE SEQUENCE [LARGE SCALE GENOMIC DNA]</scope>
    <source>
        <strain evidence="6">BSI-1</strain>
    </source>
</reference>
<feature type="transmembrane region" description="Helical" evidence="5">
    <location>
        <begin position="81"/>
        <end position="100"/>
    </location>
</feature>
<evidence type="ECO:0000313" key="6">
    <source>
        <dbReference type="EMBL" id="ODS34413.1"/>
    </source>
</evidence>
<evidence type="ECO:0000256" key="2">
    <source>
        <dbReference type="ARBA" id="ARBA00022692"/>
    </source>
</evidence>
<gene>
    <name evidence="6" type="ORF">SCARUB_00424</name>
</gene>
<protein>
    <submittedName>
        <fullName evidence="6">4-hydroxy-3-methylbut-2-enyl diphosphate reductase</fullName>
    </submittedName>
</protein>
<dbReference type="EMBL" id="MAYW01000007">
    <property type="protein sequence ID" value="ODS34413.1"/>
    <property type="molecule type" value="Genomic_DNA"/>
</dbReference>
<evidence type="ECO:0000256" key="3">
    <source>
        <dbReference type="ARBA" id="ARBA00022989"/>
    </source>
</evidence>
<dbReference type="Pfam" id="PF01040">
    <property type="entry name" value="UbiA"/>
    <property type="match status" value="1"/>
</dbReference>
<comment type="caution">
    <text evidence="6">The sequence shown here is derived from an EMBL/GenBank/DDBJ whole genome shotgun (WGS) entry which is preliminary data.</text>
</comment>
<dbReference type="GO" id="GO:0016020">
    <property type="term" value="C:membrane"/>
    <property type="evidence" value="ECO:0007669"/>
    <property type="project" value="UniProtKB-SubCell"/>
</dbReference>
<dbReference type="InterPro" id="IPR000537">
    <property type="entry name" value="UbiA_prenyltransferase"/>
</dbReference>
<feature type="transmembrane region" description="Helical" evidence="5">
    <location>
        <begin position="32"/>
        <end position="53"/>
    </location>
</feature>
<evidence type="ECO:0000256" key="4">
    <source>
        <dbReference type="ARBA" id="ARBA00023136"/>
    </source>
</evidence>
<organism evidence="6 7">
    <name type="scientific">Candidatus Scalindua rubra</name>
    <dbReference type="NCBI Taxonomy" id="1872076"/>
    <lineage>
        <taxon>Bacteria</taxon>
        <taxon>Pseudomonadati</taxon>
        <taxon>Planctomycetota</taxon>
        <taxon>Candidatus Brocadiia</taxon>
        <taxon>Candidatus Brocadiales</taxon>
        <taxon>Candidatus Scalinduaceae</taxon>
        <taxon>Candidatus Scalindua</taxon>
    </lineage>
</organism>
<feature type="transmembrane region" description="Helical" evidence="5">
    <location>
        <begin position="9"/>
        <end position="26"/>
    </location>
</feature>
<keyword evidence="2 5" id="KW-0812">Transmembrane</keyword>
<dbReference type="GO" id="GO:0016765">
    <property type="term" value="F:transferase activity, transferring alkyl or aryl (other than methyl) groups"/>
    <property type="evidence" value="ECO:0007669"/>
    <property type="project" value="InterPro"/>
</dbReference>
<keyword evidence="4 5" id="KW-0472">Membrane</keyword>
<sequence>MAQIPGSKEIFISIAWAVSTGLIPFLGSPMSFLSSLPIVLAFTFSMVFIRTVLIDVKDVQGDRIIGKETIPIAIGKGNTKIILVVISILLTVLLIVSPMIGWTSGFSYYLLPCVVYACGYLYFYHKRLIPSGLACEGITDFNFILAGVMVVIWRLFGT</sequence>
<evidence type="ECO:0000256" key="5">
    <source>
        <dbReference type="SAM" id="Phobius"/>
    </source>
</evidence>
<dbReference type="Proteomes" id="UP000094056">
    <property type="component" value="Unassembled WGS sequence"/>
</dbReference>
<keyword evidence="3 5" id="KW-1133">Transmembrane helix</keyword>
<feature type="transmembrane region" description="Helical" evidence="5">
    <location>
        <begin position="106"/>
        <end position="125"/>
    </location>
</feature>
<dbReference type="Gene3D" id="1.20.120.1780">
    <property type="entry name" value="UbiA prenyltransferase"/>
    <property type="match status" value="1"/>
</dbReference>
<evidence type="ECO:0000313" key="7">
    <source>
        <dbReference type="Proteomes" id="UP000094056"/>
    </source>
</evidence>
<proteinExistence type="predicted"/>
<feature type="transmembrane region" description="Helical" evidence="5">
    <location>
        <begin position="137"/>
        <end position="156"/>
    </location>
</feature>
<accession>A0A1E3XFK3</accession>
<evidence type="ECO:0000256" key="1">
    <source>
        <dbReference type="ARBA" id="ARBA00004141"/>
    </source>
</evidence>
<name>A0A1E3XFK3_9BACT</name>
<dbReference type="AlphaFoldDB" id="A0A1E3XFK3"/>